<dbReference type="EMBL" id="CACVAS010000097">
    <property type="protein sequence ID" value="CAA6816861.1"/>
    <property type="molecule type" value="Genomic_DNA"/>
</dbReference>
<dbReference type="GO" id="GO:0009035">
    <property type="term" value="F:type I site-specific deoxyribonuclease activity"/>
    <property type="evidence" value="ECO:0007669"/>
    <property type="project" value="UniProtKB-EC"/>
</dbReference>
<protein>
    <recommendedName>
        <fullName evidence="10">Type I restriction enzyme endonuclease subunit</fullName>
        <shortName evidence="10">R protein</shortName>
        <ecNumber evidence="10">3.1.21.3</ecNumber>
    </recommendedName>
</protein>
<evidence type="ECO:0000256" key="1">
    <source>
        <dbReference type="ARBA" id="ARBA00000851"/>
    </source>
</evidence>
<dbReference type="GO" id="GO:0003677">
    <property type="term" value="F:DNA binding"/>
    <property type="evidence" value="ECO:0007669"/>
    <property type="project" value="UniProtKB-KW"/>
</dbReference>
<keyword evidence="7 10" id="KW-0378">Hydrolase</keyword>
<evidence type="ECO:0000256" key="9">
    <source>
        <dbReference type="ARBA" id="ARBA00023125"/>
    </source>
</evidence>
<evidence type="ECO:0000256" key="10">
    <source>
        <dbReference type="RuleBase" id="RU364115"/>
    </source>
</evidence>
<dbReference type="Gene3D" id="3.40.50.300">
    <property type="entry name" value="P-loop containing nucleotide triphosphate hydrolases"/>
    <property type="match status" value="3"/>
</dbReference>
<dbReference type="CDD" id="cd18800">
    <property type="entry name" value="SF2_C_EcoR124I-like"/>
    <property type="match status" value="1"/>
</dbReference>
<name>A0A6S6T196_9BACT</name>
<keyword evidence="6" id="KW-0255">Endonuclease</keyword>
<dbReference type="NCBIfam" id="TIGR00348">
    <property type="entry name" value="hsdR"/>
    <property type="match status" value="1"/>
</dbReference>
<organism evidence="12">
    <name type="scientific">uncultured Sulfurovum sp</name>
    <dbReference type="NCBI Taxonomy" id="269237"/>
    <lineage>
        <taxon>Bacteria</taxon>
        <taxon>Pseudomonadati</taxon>
        <taxon>Campylobacterota</taxon>
        <taxon>Epsilonproteobacteria</taxon>
        <taxon>Campylobacterales</taxon>
        <taxon>Sulfurovaceae</taxon>
        <taxon>Sulfurovum</taxon>
        <taxon>environmental samples</taxon>
    </lineage>
</organism>
<dbReference type="InterPro" id="IPR014001">
    <property type="entry name" value="Helicase_ATP-bd"/>
</dbReference>
<dbReference type="EC" id="3.1.21.3" evidence="10"/>
<gene>
    <name evidence="12" type="ORF">HELGO_WM15403</name>
</gene>
<sequence length="1061" mass="119572">MINEDQVEQLAIEWFKELGYDYLHGYDIAPDSSTPERTNFQEVLLSNRLHTALSKLNPTLPTSAIDEAVHLLQKPQHASLIQNNRAFHKMLLQGISVEIKGDERTKGDVVKLIDFQNPERNDFLVVNQFTIKGTKGNRRPDLVVLINGLPISVIELKNPADENADIFKAYNQLQTYKNEIEDLFVYNEALVISDGIHARVGSLTATDERYMYWRTIKDETDKPLLEYELDTLIKGFFDKGHLMDYMQNFVLFEDDGKSIIKKIAGYHQFHAVREAIDSVVEASTGGSKRGGVVWHTQGSGKSISMACFAGKLTKQPEMKNPTLLIVTDRNDLDGQLFATFSSAKMLLGQEPVQVDSVAELREVLADKPSGGIIFTTIQKFSLKKEESQFPVLSQRDNIVVIADEAHRSQYGFDAMLDKESGQFKYGYAQHLRDAIPNATFIGFTGTPIESEDKDTRAVFGDYISVYDIEDAVADGATVPIYYESRLAKLDLDAEVLKEIDGDVGALDIGEEQSDREKFKSRWSALEKLVGSKARIEQIAADLVEHFEERTAIIEGKGMIVAMSRQIAVELYDAITALRPQWDSEDPKKGVIKIIMTGSASDDANMQKHLYSKQVKKEIEKRIKDPDDELKLVIVRDMWLTGFDAPSMHTMYIDKPMKSHNLMQAIARVNRVFKDKKGGLVVDYIGIANELKHALKTYTHAGGKGTGTIDTAEALAEMLKRLEIVQNLYHGFDYSEYMTKAHMLLAPAANHVLGLEDGKKRYLDEVLALTKAFSLCGTLDGAKVHKEEIAFFQAVKAIIQKSTGASLRKDDPNKAIKQIIDNAVVSEGVEDIFSLVGLDKPNIGILSDEFLEDVAHMEHKNLAVELLERLLKDDIKAKSRTNVVQEKKFSDRLQATLSQYHNRAIETAKVIEELIQMAKDFAAASKHGEELGLNFDELAFYDALAENESAMREMGDEILKNIAIELTTKLRKSVSVDWQKRESVRAKMRNMIRIILRRYKYPPDQQLEAIKMVMEQAEVLSDEWSQSAYETPVKPYVVNNSEGEMLMVADDAKREYGKKHDK</sequence>
<dbReference type="CDD" id="cd22332">
    <property type="entry name" value="HsdR_N"/>
    <property type="match status" value="1"/>
</dbReference>
<dbReference type="InterPro" id="IPR007409">
    <property type="entry name" value="Restrct_endonuc_type1_HsdR_N"/>
</dbReference>
<dbReference type="SUPFAM" id="SSF52540">
    <property type="entry name" value="P-loop containing nucleoside triphosphate hydrolases"/>
    <property type="match status" value="2"/>
</dbReference>
<dbReference type="InterPro" id="IPR051268">
    <property type="entry name" value="Type-I_R_enzyme_R_subunit"/>
</dbReference>
<evidence type="ECO:0000256" key="8">
    <source>
        <dbReference type="ARBA" id="ARBA00022840"/>
    </source>
</evidence>
<evidence type="ECO:0000259" key="11">
    <source>
        <dbReference type="PROSITE" id="PS51192"/>
    </source>
</evidence>
<dbReference type="AlphaFoldDB" id="A0A6S6T196"/>
<comment type="function">
    <text evidence="10">Subunit R is required for both nuclease and ATPase activities, but not for modification.</text>
</comment>
<keyword evidence="8 10" id="KW-0067">ATP-binding</keyword>
<comment type="catalytic activity">
    <reaction evidence="1 10">
        <text>Endonucleolytic cleavage of DNA to give random double-stranded fragments with terminal 5'-phosphates, ATP is simultaneously hydrolyzed.</text>
        <dbReference type="EC" id="3.1.21.3"/>
    </reaction>
</comment>
<dbReference type="Pfam" id="PF18766">
    <property type="entry name" value="SWI2_SNF2"/>
    <property type="match status" value="1"/>
</dbReference>
<evidence type="ECO:0000256" key="7">
    <source>
        <dbReference type="ARBA" id="ARBA00022801"/>
    </source>
</evidence>
<evidence type="ECO:0000256" key="2">
    <source>
        <dbReference type="ARBA" id="ARBA00008598"/>
    </source>
</evidence>
<dbReference type="Pfam" id="PF04313">
    <property type="entry name" value="HSDR_N"/>
    <property type="match status" value="1"/>
</dbReference>
<keyword evidence="5 10" id="KW-0680">Restriction system</keyword>
<dbReference type="SMART" id="SM00487">
    <property type="entry name" value="DEXDc"/>
    <property type="match status" value="1"/>
</dbReference>
<dbReference type="InterPro" id="IPR055180">
    <property type="entry name" value="HsdR_RecA-like_helicase_dom_2"/>
</dbReference>
<evidence type="ECO:0000256" key="5">
    <source>
        <dbReference type="ARBA" id="ARBA00022747"/>
    </source>
</evidence>
<dbReference type="InterPro" id="IPR027417">
    <property type="entry name" value="P-loop_NTPase"/>
</dbReference>
<dbReference type="PROSITE" id="PS51192">
    <property type="entry name" value="HELICASE_ATP_BIND_1"/>
    <property type="match status" value="1"/>
</dbReference>
<comment type="similarity">
    <text evidence="2 10">Belongs to the HsdR family.</text>
</comment>
<reference evidence="12" key="1">
    <citation type="submission" date="2020-01" db="EMBL/GenBank/DDBJ databases">
        <authorList>
            <person name="Meier V. D."/>
            <person name="Meier V D."/>
        </authorList>
    </citation>
    <scope>NUCLEOTIDE SEQUENCE</scope>
    <source>
        <strain evidence="12">HLG_WM_MAG_01</strain>
    </source>
</reference>
<proteinExistence type="inferred from homology"/>
<comment type="subunit">
    <text evidence="10">The type I restriction/modification system is composed of three polypeptides R, M and S.</text>
</comment>
<dbReference type="Pfam" id="PF22679">
    <property type="entry name" value="T1R_D3-like"/>
    <property type="match status" value="1"/>
</dbReference>
<accession>A0A6S6T196</accession>
<dbReference type="PANTHER" id="PTHR30195">
    <property type="entry name" value="TYPE I SITE-SPECIFIC DEOXYRIBONUCLEASE PROTEIN SUBUNIT M AND R"/>
    <property type="match status" value="1"/>
</dbReference>
<keyword evidence="3" id="KW-0540">Nuclease</keyword>
<evidence type="ECO:0000256" key="6">
    <source>
        <dbReference type="ARBA" id="ARBA00022759"/>
    </source>
</evidence>
<dbReference type="GO" id="GO:0009307">
    <property type="term" value="P:DNA restriction-modification system"/>
    <property type="evidence" value="ECO:0007669"/>
    <property type="project" value="UniProtKB-KW"/>
</dbReference>
<evidence type="ECO:0000313" key="12">
    <source>
        <dbReference type="EMBL" id="CAA6816861.1"/>
    </source>
</evidence>
<dbReference type="InterPro" id="IPR004473">
    <property type="entry name" value="Restrct_endonuc_typeI_HsdR"/>
</dbReference>
<dbReference type="GO" id="GO:0005524">
    <property type="term" value="F:ATP binding"/>
    <property type="evidence" value="ECO:0007669"/>
    <property type="project" value="UniProtKB-KW"/>
</dbReference>
<dbReference type="InterPro" id="IPR021810">
    <property type="entry name" value="T1RH-like_C"/>
</dbReference>
<dbReference type="CDD" id="cd18030">
    <property type="entry name" value="DEXHc_RE_I_HsdR"/>
    <property type="match status" value="1"/>
</dbReference>
<keyword evidence="9 10" id="KW-0238">DNA-binding</keyword>
<evidence type="ECO:0000256" key="3">
    <source>
        <dbReference type="ARBA" id="ARBA00022722"/>
    </source>
</evidence>
<evidence type="ECO:0000256" key="4">
    <source>
        <dbReference type="ARBA" id="ARBA00022741"/>
    </source>
</evidence>
<keyword evidence="4 10" id="KW-0547">Nucleotide-binding</keyword>
<dbReference type="InterPro" id="IPR040980">
    <property type="entry name" value="SWI2_SNF2"/>
</dbReference>
<feature type="domain" description="Helicase ATP-binding" evidence="11">
    <location>
        <begin position="282"/>
        <end position="465"/>
    </location>
</feature>
<dbReference type="Pfam" id="PF11867">
    <property type="entry name" value="T1RH-like_C"/>
    <property type="match status" value="1"/>
</dbReference>
<dbReference type="PANTHER" id="PTHR30195:SF15">
    <property type="entry name" value="TYPE I RESTRICTION ENZYME HINDI ENDONUCLEASE SUBUNIT"/>
    <property type="match status" value="1"/>
</dbReference>
<dbReference type="Gene3D" id="3.90.1570.50">
    <property type="match status" value="1"/>
</dbReference>